<dbReference type="OrthoDB" id="9784202at2"/>
<dbReference type="STRING" id="1324350.AOY20_11065"/>
<keyword evidence="4 7" id="KW-0812">Transmembrane</keyword>
<evidence type="ECO:0000256" key="3">
    <source>
        <dbReference type="ARBA" id="ARBA00022475"/>
    </source>
</evidence>
<dbReference type="PANTHER" id="PTHR30086:SF15">
    <property type="entry name" value="LEUCINE EFFLUX PROTEIN"/>
    <property type="match status" value="1"/>
</dbReference>
<dbReference type="RefSeq" id="WP_054581914.1">
    <property type="nucleotide sequence ID" value="NZ_CP012808.1"/>
</dbReference>
<dbReference type="NCBIfam" id="NF008201">
    <property type="entry name" value="PRK10958.1"/>
    <property type="match status" value="1"/>
</dbReference>
<evidence type="ECO:0000256" key="2">
    <source>
        <dbReference type="ARBA" id="ARBA00007928"/>
    </source>
</evidence>
<dbReference type="PANTHER" id="PTHR30086">
    <property type="entry name" value="ARGININE EXPORTER PROTEIN ARGO"/>
    <property type="match status" value="1"/>
</dbReference>
<dbReference type="AlphaFoldDB" id="A0A0N9W4F8"/>
<feature type="transmembrane region" description="Helical" evidence="7">
    <location>
        <begin position="120"/>
        <end position="142"/>
    </location>
</feature>
<dbReference type="EMBL" id="CP012808">
    <property type="protein sequence ID" value="ALH96026.1"/>
    <property type="molecule type" value="Genomic_DNA"/>
</dbReference>
<evidence type="ECO:0000313" key="8">
    <source>
        <dbReference type="EMBL" id="ALH96026.1"/>
    </source>
</evidence>
<feature type="transmembrane region" description="Helical" evidence="7">
    <location>
        <begin position="154"/>
        <end position="179"/>
    </location>
</feature>
<keyword evidence="9" id="KW-1185">Reference proteome</keyword>
<keyword evidence="6 7" id="KW-0472">Membrane</keyword>
<comment type="similarity">
    <text evidence="2">Belongs to the Rht family.</text>
</comment>
<dbReference type="PIRSF" id="PIRSF006324">
    <property type="entry name" value="LeuE"/>
    <property type="match status" value="1"/>
</dbReference>
<feature type="transmembrane region" description="Helical" evidence="7">
    <location>
        <begin position="12"/>
        <end position="32"/>
    </location>
</feature>
<evidence type="ECO:0000256" key="7">
    <source>
        <dbReference type="SAM" id="Phobius"/>
    </source>
</evidence>
<comment type="subcellular location">
    <subcellularLocation>
        <location evidence="1">Cell membrane</location>
        <topology evidence="1">Multi-pass membrane protein</topology>
    </subcellularLocation>
</comment>
<organism evidence="8 9">
    <name type="scientific">Acinetobacter equi</name>
    <dbReference type="NCBI Taxonomy" id="1324350"/>
    <lineage>
        <taxon>Bacteria</taxon>
        <taxon>Pseudomonadati</taxon>
        <taxon>Pseudomonadota</taxon>
        <taxon>Gammaproteobacteria</taxon>
        <taxon>Moraxellales</taxon>
        <taxon>Moraxellaceae</taxon>
        <taxon>Acinetobacter</taxon>
    </lineage>
</organism>
<name>A0A0N9W4F8_9GAMM</name>
<keyword evidence="3" id="KW-1003">Cell membrane</keyword>
<gene>
    <name evidence="8" type="ORF">AOY20_11065</name>
</gene>
<accession>A0A0N9W4F8</accession>
<evidence type="ECO:0008006" key="10">
    <source>
        <dbReference type="Google" id="ProtNLM"/>
    </source>
</evidence>
<dbReference type="GO" id="GO:0015190">
    <property type="term" value="F:L-leucine transmembrane transporter activity"/>
    <property type="evidence" value="ECO:0007669"/>
    <property type="project" value="TreeGrafter"/>
</dbReference>
<dbReference type="GO" id="GO:0015820">
    <property type="term" value="P:L-leucine transport"/>
    <property type="evidence" value="ECO:0007669"/>
    <property type="project" value="TreeGrafter"/>
</dbReference>
<dbReference type="GO" id="GO:0005886">
    <property type="term" value="C:plasma membrane"/>
    <property type="evidence" value="ECO:0007669"/>
    <property type="project" value="UniProtKB-SubCell"/>
</dbReference>
<feature type="transmembrane region" description="Helical" evidence="7">
    <location>
        <begin position="52"/>
        <end position="72"/>
    </location>
</feature>
<dbReference type="Pfam" id="PF01810">
    <property type="entry name" value="LysE"/>
    <property type="match status" value="1"/>
</dbReference>
<dbReference type="InterPro" id="IPR001123">
    <property type="entry name" value="LeuE-type"/>
</dbReference>
<evidence type="ECO:0000256" key="1">
    <source>
        <dbReference type="ARBA" id="ARBA00004651"/>
    </source>
</evidence>
<feature type="transmembrane region" description="Helical" evidence="7">
    <location>
        <begin position="191"/>
        <end position="211"/>
    </location>
</feature>
<evidence type="ECO:0000256" key="6">
    <source>
        <dbReference type="ARBA" id="ARBA00023136"/>
    </source>
</evidence>
<evidence type="ECO:0000313" key="9">
    <source>
        <dbReference type="Proteomes" id="UP000064939"/>
    </source>
</evidence>
<evidence type="ECO:0000256" key="4">
    <source>
        <dbReference type="ARBA" id="ARBA00022692"/>
    </source>
</evidence>
<dbReference type="Proteomes" id="UP000064939">
    <property type="component" value="Chromosome"/>
</dbReference>
<evidence type="ECO:0000256" key="5">
    <source>
        <dbReference type="ARBA" id="ARBA00022989"/>
    </source>
</evidence>
<protein>
    <recommendedName>
        <fullName evidence="10">Leucine efflux protein LeuE</fullName>
    </recommendedName>
</protein>
<feature type="transmembrane region" description="Helical" evidence="7">
    <location>
        <begin position="78"/>
        <end position="99"/>
    </location>
</feature>
<keyword evidence="5 7" id="KW-1133">Transmembrane helix</keyword>
<sequence length="215" mass="23369">MFGITDLTTFIIGTILIVILPGPNSLFVMSIASRYGIKAGYKGALGVYTGDLILILLTAFGAASLLHAFPWLFTLLKIVGATYLSYLGIKLLIAARHTWKAVHSPGKVQVKQSLAEVKPFSTALTISILNPKAILFYLSFFVQFVNPQYHYPAITFTALAIILQIISMSYLTILIFSGAKLASFFNDRFKLTSICVASVGILFCGFGLKLATSTL</sequence>
<dbReference type="KEGG" id="aei:AOY20_11065"/>
<proteinExistence type="inferred from homology"/>
<reference evidence="8 9" key="1">
    <citation type="journal article" date="2015" name="Int. J. Syst. Evol. Microbiol.">
        <title>Acinetobacter equi sp. nov. isolated from horse faeces.</title>
        <authorList>
            <person name="Poppel M.T."/>
            <person name="Skiebe E."/>
            <person name="Laue M."/>
            <person name="Bergmann H."/>
            <person name="Ebersberger I."/>
            <person name="Garn T."/>
            <person name="Fruth A."/>
            <person name="Baumgardt S."/>
            <person name="Busse H.J."/>
            <person name="Wilharm G."/>
        </authorList>
    </citation>
    <scope>NUCLEOTIDE SEQUENCE [LARGE SCALE GENOMIC DNA]</scope>
    <source>
        <strain evidence="8 9">114</strain>
    </source>
</reference>